<dbReference type="GO" id="GO:0003700">
    <property type="term" value="F:DNA-binding transcription factor activity"/>
    <property type="evidence" value="ECO:0007669"/>
    <property type="project" value="InterPro"/>
</dbReference>
<dbReference type="PANTHER" id="PTHR33164">
    <property type="entry name" value="TRANSCRIPTIONAL REGULATOR, MARR FAMILY"/>
    <property type="match status" value="1"/>
</dbReference>
<evidence type="ECO:0000259" key="1">
    <source>
        <dbReference type="PROSITE" id="PS50995"/>
    </source>
</evidence>
<dbReference type="Pfam" id="PF12802">
    <property type="entry name" value="MarR_2"/>
    <property type="match status" value="1"/>
</dbReference>
<dbReference type="OrthoDB" id="1431064at2"/>
<dbReference type="InterPro" id="IPR016181">
    <property type="entry name" value="Acyl_CoA_acyltransferase"/>
</dbReference>
<dbReference type="InterPro" id="IPR036388">
    <property type="entry name" value="WH-like_DNA-bd_sf"/>
</dbReference>
<gene>
    <name evidence="3" type="ORF">EPD60_01410</name>
</gene>
<dbReference type="InterPro" id="IPR000182">
    <property type="entry name" value="GNAT_dom"/>
</dbReference>
<evidence type="ECO:0000313" key="3">
    <source>
        <dbReference type="EMBL" id="TCJ19385.1"/>
    </source>
</evidence>
<dbReference type="InterPro" id="IPR039422">
    <property type="entry name" value="MarR/SlyA-like"/>
</dbReference>
<dbReference type="PANTHER" id="PTHR33164:SF89">
    <property type="entry name" value="MARR FAMILY REGULATORY PROTEIN"/>
    <property type="match status" value="1"/>
</dbReference>
<feature type="domain" description="N-acetyltransferase" evidence="2">
    <location>
        <begin position="168"/>
        <end position="306"/>
    </location>
</feature>
<dbReference type="CDD" id="cd04301">
    <property type="entry name" value="NAT_SF"/>
    <property type="match status" value="1"/>
</dbReference>
<dbReference type="EMBL" id="SJZI01000002">
    <property type="protein sequence ID" value="TCJ19385.1"/>
    <property type="molecule type" value="Genomic_DNA"/>
</dbReference>
<organism evidence="3 4">
    <name type="scientific">Flaviaesturariibacter flavus</name>
    <dbReference type="NCBI Taxonomy" id="2502780"/>
    <lineage>
        <taxon>Bacteria</taxon>
        <taxon>Pseudomonadati</taxon>
        <taxon>Bacteroidota</taxon>
        <taxon>Chitinophagia</taxon>
        <taxon>Chitinophagales</taxon>
        <taxon>Chitinophagaceae</taxon>
        <taxon>Flaviaestuariibacter</taxon>
    </lineage>
</organism>
<dbReference type="SMART" id="SM00347">
    <property type="entry name" value="HTH_MARR"/>
    <property type="match status" value="1"/>
</dbReference>
<feature type="domain" description="HTH marR-type" evidence="1">
    <location>
        <begin position="1"/>
        <end position="150"/>
    </location>
</feature>
<accession>A0A4R1BQA6</accession>
<dbReference type="PROSITE" id="PS50995">
    <property type="entry name" value="HTH_MARR_2"/>
    <property type="match status" value="1"/>
</dbReference>
<proteinExistence type="predicted"/>
<evidence type="ECO:0000259" key="2">
    <source>
        <dbReference type="PROSITE" id="PS51186"/>
    </source>
</evidence>
<keyword evidence="3" id="KW-0808">Transferase</keyword>
<name>A0A4R1BQA6_9BACT</name>
<dbReference type="Proteomes" id="UP000295334">
    <property type="component" value="Unassembled WGS sequence"/>
</dbReference>
<dbReference type="SUPFAM" id="SSF55729">
    <property type="entry name" value="Acyl-CoA N-acyltransferases (Nat)"/>
    <property type="match status" value="1"/>
</dbReference>
<dbReference type="AlphaFoldDB" id="A0A4R1BQA6"/>
<dbReference type="Gene3D" id="1.10.10.10">
    <property type="entry name" value="Winged helix-like DNA-binding domain superfamily/Winged helix DNA-binding domain"/>
    <property type="match status" value="1"/>
</dbReference>
<dbReference type="InterPro" id="IPR036390">
    <property type="entry name" value="WH_DNA-bd_sf"/>
</dbReference>
<reference evidence="3 4" key="1">
    <citation type="submission" date="2019-03" db="EMBL/GenBank/DDBJ databases">
        <authorList>
            <person name="Kim M.K.M."/>
        </authorList>
    </citation>
    <scope>NUCLEOTIDE SEQUENCE [LARGE SCALE GENOMIC DNA]</scope>
    <source>
        <strain evidence="3 4">17J68-12</strain>
    </source>
</reference>
<sequence>MALGSRLRRLSDRVSDEAASIYQLYGNEFQPRWFPVFYVLTERDGQTITGIAQEIGHTHVSVSQIVKDLAKHGYVEERVASGTDRRKNHVYLSEAGKALFSRLQPQFADVNDAIEAALAETDHNLWAAIAEWEHLLEQKSLFRRVQEIRKQRESGAVRIVDYKPEYKAAFRDLNEEWITRYFRMEAADYEALDHPEKKILEPGGFIFVALYEDEPVGVCALMPHPHFEWELAKMAVSPKAQGRNIGYLLGRRVIEKAKELGAGRLYLESNTQLKPAVNLYYKLGFRKVTGRPSPYERANIQMELAL</sequence>
<dbReference type="PROSITE" id="PS51186">
    <property type="entry name" value="GNAT"/>
    <property type="match status" value="1"/>
</dbReference>
<protein>
    <submittedName>
        <fullName evidence="3">GNAT family N-acetyltransferase</fullName>
    </submittedName>
</protein>
<dbReference type="Gene3D" id="3.40.630.30">
    <property type="match status" value="1"/>
</dbReference>
<dbReference type="GO" id="GO:0016747">
    <property type="term" value="F:acyltransferase activity, transferring groups other than amino-acyl groups"/>
    <property type="evidence" value="ECO:0007669"/>
    <property type="project" value="InterPro"/>
</dbReference>
<dbReference type="SUPFAM" id="SSF46785">
    <property type="entry name" value="Winged helix' DNA-binding domain"/>
    <property type="match status" value="1"/>
</dbReference>
<dbReference type="Pfam" id="PF00583">
    <property type="entry name" value="Acetyltransf_1"/>
    <property type="match status" value="1"/>
</dbReference>
<keyword evidence="4" id="KW-1185">Reference proteome</keyword>
<evidence type="ECO:0000313" key="4">
    <source>
        <dbReference type="Proteomes" id="UP000295334"/>
    </source>
</evidence>
<dbReference type="GO" id="GO:0006950">
    <property type="term" value="P:response to stress"/>
    <property type="evidence" value="ECO:0007669"/>
    <property type="project" value="TreeGrafter"/>
</dbReference>
<comment type="caution">
    <text evidence="3">The sequence shown here is derived from an EMBL/GenBank/DDBJ whole genome shotgun (WGS) entry which is preliminary data.</text>
</comment>
<dbReference type="InterPro" id="IPR000835">
    <property type="entry name" value="HTH_MarR-typ"/>
</dbReference>